<dbReference type="HOGENOM" id="CLU_1235384_0_0_1"/>
<name>B6GWK4_PENRW</name>
<reference evidence="1 2" key="1">
    <citation type="journal article" date="2008" name="Nat. Biotechnol.">
        <title>Genome sequencing and analysis of the filamentous fungus Penicillium chrysogenum.</title>
        <authorList>
            <person name="van den Berg M.A."/>
            <person name="Albang R."/>
            <person name="Albermann K."/>
            <person name="Badger J.H."/>
            <person name="Daran J.-M."/>
            <person name="Driessen A.J.M."/>
            <person name="Garcia-Estrada C."/>
            <person name="Fedorova N.D."/>
            <person name="Harris D.M."/>
            <person name="Heijne W.H.M."/>
            <person name="Joardar V.S."/>
            <person name="Kiel J.A.K.W."/>
            <person name="Kovalchuk A."/>
            <person name="Martin J.F."/>
            <person name="Nierman W.C."/>
            <person name="Nijland J.G."/>
            <person name="Pronk J.T."/>
            <person name="Roubos J.A."/>
            <person name="van der Klei I.J."/>
            <person name="van Peij N.N.M.E."/>
            <person name="Veenhuis M."/>
            <person name="von Doehren H."/>
            <person name="Wagner C."/>
            <person name="Wortman J.R."/>
            <person name="Bovenberg R.A.L."/>
        </authorList>
    </citation>
    <scope>NUCLEOTIDE SEQUENCE [LARGE SCALE GENOMIC DNA]</scope>
    <source>
        <strain evidence="2">ATCC 28089 / DSM 1075 / NRRL 1951 / Wisconsin 54-1255</strain>
    </source>
</reference>
<evidence type="ECO:0000313" key="1">
    <source>
        <dbReference type="EMBL" id="CAP79254.1"/>
    </source>
</evidence>
<evidence type="ECO:0000313" key="2">
    <source>
        <dbReference type="Proteomes" id="UP000000724"/>
    </source>
</evidence>
<sequence length="224" mass="25759">MTNSGSGQIPLGPFGTGLFIVHPIPPSICTVFRAHSEEILDYLRLSLSPTAITTGIVGWLYSRTIPRVKVDSQQRQPTENIRSAPTFGTRRNIVNNPPVGRGEFDKYILNAERMPTLEDRIRRGDISDSDLMQLRIFPLVHFRSFVYVERLSNTEYEMGQYRTVFLILVGSAVPRYKRPCPVDTSAYDLMYRVDLREKGEGKRDRNFTLAHHRCHQWSCRDDRA</sequence>
<dbReference type="AlphaFoldDB" id="B6GWK4"/>
<gene>
    <name evidence="1" type="ORF">Pc09g00070</name>
    <name evidence="1" type="ORF">PCH_Pc09g00070</name>
</gene>
<protein>
    <submittedName>
        <fullName evidence="1">Uncharacterized protein</fullName>
    </submittedName>
</protein>
<keyword evidence="2" id="KW-1185">Reference proteome</keyword>
<dbReference type="EMBL" id="AM920424">
    <property type="protein sequence ID" value="CAP79254.1"/>
    <property type="molecule type" value="Genomic_DNA"/>
</dbReference>
<proteinExistence type="predicted"/>
<dbReference type="OrthoDB" id="10599558at2759"/>
<organism evidence="1 2">
    <name type="scientific">Penicillium rubens (strain ATCC 28089 / DSM 1075 / NRRL 1951 / Wisconsin 54-1255)</name>
    <name type="common">Penicillium chrysogenum</name>
    <dbReference type="NCBI Taxonomy" id="500485"/>
    <lineage>
        <taxon>Eukaryota</taxon>
        <taxon>Fungi</taxon>
        <taxon>Dikarya</taxon>
        <taxon>Ascomycota</taxon>
        <taxon>Pezizomycotina</taxon>
        <taxon>Eurotiomycetes</taxon>
        <taxon>Eurotiomycetidae</taxon>
        <taxon>Eurotiales</taxon>
        <taxon>Aspergillaceae</taxon>
        <taxon>Penicillium</taxon>
        <taxon>Penicillium chrysogenum species complex</taxon>
    </lineage>
</organism>
<dbReference type="VEuPathDB" id="FungiDB:PCH_Pc09g00070"/>
<accession>B6GWK4</accession>
<dbReference type="Proteomes" id="UP000000724">
    <property type="component" value="Contig Pc00c09"/>
</dbReference>